<evidence type="ECO:0000313" key="2">
    <source>
        <dbReference type="Proteomes" id="UP000799766"/>
    </source>
</evidence>
<protein>
    <submittedName>
        <fullName evidence="1">Uncharacterized protein</fullName>
    </submittedName>
</protein>
<dbReference type="Proteomes" id="UP000799766">
    <property type="component" value="Unassembled WGS sequence"/>
</dbReference>
<dbReference type="EMBL" id="MU001675">
    <property type="protein sequence ID" value="KAF2459306.1"/>
    <property type="molecule type" value="Genomic_DNA"/>
</dbReference>
<organism evidence="1 2">
    <name type="scientific">Lineolata rhizophorae</name>
    <dbReference type="NCBI Taxonomy" id="578093"/>
    <lineage>
        <taxon>Eukaryota</taxon>
        <taxon>Fungi</taxon>
        <taxon>Dikarya</taxon>
        <taxon>Ascomycota</taxon>
        <taxon>Pezizomycotina</taxon>
        <taxon>Dothideomycetes</taxon>
        <taxon>Dothideomycetes incertae sedis</taxon>
        <taxon>Lineolatales</taxon>
        <taxon>Lineolataceae</taxon>
        <taxon>Lineolata</taxon>
    </lineage>
</organism>
<dbReference type="AlphaFoldDB" id="A0A6A6P5N5"/>
<accession>A0A6A6P5N5</accession>
<evidence type="ECO:0000313" key="1">
    <source>
        <dbReference type="EMBL" id="KAF2459306.1"/>
    </source>
</evidence>
<gene>
    <name evidence="1" type="ORF">BDY21DRAFT_337908</name>
</gene>
<proteinExistence type="predicted"/>
<name>A0A6A6P5N5_9PEZI</name>
<sequence>MPRCKWWTAQDGQKVRREFPCYHAYLELPSRVQLFSTPSIQFQYQQSIHLFRLNEVVMLLPCILLVAHRLARFTRRTPDQSRAPVPCPFAAI</sequence>
<reference evidence="1" key="1">
    <citation type="journal article" date="2020" name="Stud. Mycol.">
        <title>101 Dothideomycetes genomes: a test case for predicting lifestyles and emergence of pathogens.</title>
        <authorList>
            <person name="Haridas S."/>
            <person name="Albert R."/>
            <person name="Binder M."/>
            <person name="Bloem J."/>
            <person name="Labutti K."/>
            <person name="Salamov A."/>
            <person name="Andreopoulos B."/>
            <person name="Baker S."/>
            <person name="Barry K."/>
            <person name="Bills G."/>
            <person name="Bluhm B."/>
            <person name="Cannon C."/>
            <person name="Castanera R."/>
            <person name="Culley D."/>
            <person name="Daum C."/>
            <person name="Ezra D."/>
            <person name="Gonzalez J."/>
            <person name="Henrissat B."/>
            <person name="Kuo A."/>
            <person name="Liang C."/>
            <person name="Lipzen A."/>
            <person name="Lutzoni F."/>
            <person name="Magnuson J."/>
            <person name="Mondo S."/>
            <person name="Nolan M."/>
            <person name="Ohm R."/>
            <person name="Pangilinan J."/>
            <person name="Park H.-J."/>
            <person name="Ramirez L."/>
            <person name="Alfaro M."/>
            <person name="Sun H."/>
            <person name="Tritt A."/>
            <person name="Yoshinaga Y."/>
            <person name="Zwiers L.-H."/>
            <person name="Turgeon B."/>
            <person name="Goodwin S."/>
            <person name="Spatafora J."/>
            <person name="Crous P."/>
            <person name="Grigoriev I."/>
        </authorList>
    </citation>
    <scope>NUCLEOTIDE SEQUENCE</scope>
    <source>
        <strain evidence="1">ATCC 16933</strain>
    </source>
</reference>
<keyword evidence="2" id="KW-1185">Reference proteome</keyword>